<keyword evidence="8" id="KW-0067">ATP-binding</keyword>
<evidence type="ECO:0000256" key="1">
    <source>
        <dbReference type="ARBA" id="ARBA00009196"/>
    </source>
</evidence>
<dbReference type="PANTHER" id="PTHR45723">
    <property type="entry name" value="SERINE/THREONINE-PROTEIN KINASE RIO1"/>
    <property type="match status" value="1"/>
</dbReference>
<evidence type="ECO:0000256" key="2">
    <source>
        <dbReference type="ARBA" id="ARBA00012513"/>
    </source>
</evidence>
<keyword evidence="5" id="KW-0479">Metal-binding</keyword>
<dbReference type="InterPro" id="IPR011009">
    <property type="entry name" value="Kinase-like_dom_sf"/>
</dbReference>
<reference evidence="14" key="1">
    <citation type="journal article" date="2019" name="Int. J. Syst. Evol. Microbiol.">
        <title>The Global Catalogue of Microorganisms (GCM) 10K type strain sequencing project: providing services to taxonomists for standard genome sequencing and annotation.</title>
        <authorList>
            <consortium name="The Broad Institute Genomics Platform"/>
            <consortium name="The Broad Institute Genome Sequencing Center for Infectious Disease"/>
            <person name="Wu L."/>
            <person name="Ma J."/>
        </authorList>
    </citation>
    <scope>NUCLEOTIDE SEQUENCE [LARGE SCALE GENOMIC DNA]</scope>
    <source>
        <strain evidence="14">JCM 17342</strain>
    </source>
</reference>
<dbReference type="SMART" id="SM00090">
    <property type="entry name" value="RIO"/>
    <property type="match status" value="1"/>
</dbReference>
<evidence type="ECO:0000259" key="12">
    <source>
        <dbReference type="SMART" id="SM00090"/>
    </source>
</evidence>
<evidence type="ECO:0000256" key="7">
    <source>
        <dbReference type="ARBA" id="ARBA00022777"/>
    </source>
</evidence>
<organism evidence="13 14">
    <name type="scientific">Allokutzneria multivorans</name>
    <dbReference type="NCBI Taxonomy" id="1142134"/>
    <lineage>
        <taxon>Bacteria</taxon>
        <taxon>Bacillati</taxon>
        <taxon>Actinomycetota</taxon>
        <taxon>Actinomycetes</taxon>
        <taxon>Pseudonocardiales</taxon>
        <taxon>Pseudonocardiaceae</taxon>
        <taxon>Allokutzneria</taxon>
    </lineage>
</organism>
<dbReference type="Gene3D" id="1.10.510.10">
    <property type="entry name" value="Transferase(Phosphotransferase) domain 1"/>
    <property type="match status" value="1"/>
</dbReference>
<accession>A0ABP7TIQ9</accession>
<evidence type="ECO:0000256" key="3">
    <source>
        <dbReference type="ARBA" id="ARBA00022527"/>
    </source>
</evidence>
<protein>
    <recommendedName>
        <fullName evidence="2">non-specific serine/threonine protein kinase</fullName>
        <ecNumber evidence="2">2.7.11.1</ecNumber>
    </recommendedName>
</protein>
<dbReference type="Proteomes" id="UP001501747">
    <property type="component" value="Unassembled WGS sequence"/>
</dbReference>
<comment type="caution">
    <text evidence="13">The sequence shown here is derived from an EMBL/GenBank/DDBJ whole genome shotgun (WGS) entry which is preliminary data.</text>
</comment>
<evidence type="ECO:0000256" key="10">
    <source>
        <dbReference type="ARBA" id="ARBA00047899"/>
    </source>
</evidence>
<keyword evidence="7" id="KW-0418">Kinase</keyword>
<keyword evidence="9" id="KW-0460">Magnesium</keyword>
<comment type="catalytic activity">
    <reaction evidence="10">
        <text>L-threonyl-[protein] + ATP = O-phospho-L-threonyl-[protein] + ADP + H(+)</text>
        <dbReference type="Rhea" id="RHEA:46608"/>
        <dbReference type="Rhea" id="RHEA-COMP:11060"/>
        <dbReference type="Rhea" id="RHEA-COMP:11605"/>
        <dbReference type="ChEBI" id="CHEBI:15378"/>
        <dbReference type="ChEBI" id="CHEBI:30013"/>
        <dbReference type="ChEBI" id="CHEBI:30616"/>
        <dbReference type="ChEBI" id="CHEBI:61977"/>
        <dbReference type="ChEBI" id="CHEBI:456216"/>
        <dbReference type="EC" id="2.7.11.1"/>
    </reaction>
</comment>
<gene>
    <name evidence="13" type="ORF">GCM10022247_59580</name>
</gene>
<keyword evidence="4" id="KW-0808">Transferase</keyword>
<feature type="domain" description="RIO kinase" evidence="12">
    <location>
        <begin position="8"/>
        <end position="240"/>
    </location>
</feature>
<sequence length="246" mass="27654">MPSHALPAWLITDDSAVDHELGVLKTGKEADVHLIERSIPGSGASCLLAAKRYRSSEHRMFHRDSGYLEGRKTHRSRDTRAIANRTRYGRDVISQQWAKAEFTALTRLWTAGVPVPYPVEHRGTELLLEFVGEPDGSAAPRLAQLRPEPDALRALWFQLVDAMLLMAAEGLTHGDLSPFNLLVHADRLVVIDLPQVVDLVANPQSEQFLRRDVRTTCAWFLARGLPEDVADADWLEELLRREARLL</sequence>
<evidence type="ECO:0000313" key="14">
    <source>
        <dbReference type="Proteomes" id="UP001501747"/>
    </source>
</evidence>
<proteinExistence type="inferred from homology"/>
<evidence type="ECO:0000256" key="8">
    <source>
        <dbReference type="ARBA" id="ARBA00022840"/>
    </source>
</evidence>
<comment type="similarity">
    <text evidence="1">Belongs to the protein kinase superfamily. RIO-type Ser/Thr kinase family.</text>
</comment>
<dbReference type="EMBL" id="BAABAL010000019">
    <property type="protein sequence ID" value="GAA4026780.1"/>
    <property type="molecule type" value="Genomic_DNA"/>
</dbReference>
<name>A0ABP7TIQ9_9PSEU</name>
<dbReference type="Gene3D" id="3.30.200.20">
    <property type="entry name" value="Phosphorylase Kinase, domain 1"/>
    <property type="match status" value="1"/>
</dbReference>
<evidence type="ECO:0000256" key="11">
    <source>
        <dbReference type="ARBA" id="ARBA00048679"/>
    </source>
</evidence>
<keyword evidence="6" id="KW-0547">Nucleotide-binding</keyword>
<dbReference type="InterPro" id="IPR018934">
    <property type="entry name" value="RIO_dom"/>
</dbReference>
<evidence type="ECO:0000256" key="5">
    <source>
        <dbReference type="ARBA" id="ARBA00022723"/>
    </source>
</evidence>
<dbReference type="RefSeq" id="WP_425549290.1">
    <property type="nucleotide sequence ID" value="NZ_BAABAL010000019.1"/>
</dbReference>
<dbReference type="Pfam" id="PF01163">
    <property type="entry name" value="RIO1"/>
    <property type="match status" value="1"/>
</dbReference>
<keyword evidence="3" id="KW-0723">Serine/threonine-protein kinase</keyword>
<dbReference type="EC" id="2.7.11.1" evidence="2"/>
<evidence type="ECO:0000256" key="4">
    <source>
        <dbReference type="ARBA" id="ARBA00022679"/>
    </source>
</evidence>
<dbReference type="InterPro" id="IPR051272">
    <property type="entry name" value="RIO-type_Ser/Thr_kinase"/>
</dbReference>
<evidence type="ECO:0000313" key="13">
    <source>
        <dbReference type="EMBL" id="GAA4026780.1"/>
    </source>
</evidence>
<keyword evidence="14" id="KW-1185">Reference proteome</keyword>
<dbReference type="InterPro" id="IPR000687">
    <property type="entry name" value="RIO_kinase"/>
</dbReference>
<comment type="catalytic activity">
    <reaction evidence="11">
        <text>L-seryl-[protein] + ATP = O-phospho-L-seryl-[protein] + ADP + H(+)</text>
        <dbReference type="Rhea" id="RHEA:17989"/>
        <dbReference type="Rhea" id="RHEA-COMP:9863"/>
        <dbReference type="Rhea" id="RHEA-COMP:11604"/>
        <dbReference type="ChEBI" id="CHEBI:15378"/>
        <dbReference type="ChEBI" id="CHEBI:29999"/>
        <dbReference type="ChEBI" id="CHEBI:30616"/>
        <dbReference type="ChEBI" id="CHEBI:83421"/>
        <dbReference type="ChEBI" id="CHEBI:456216"/>
        <dbReference type="EC" id="2.7.11.1"/>
    </reaction>
</comment>
<evidence type="ECO:0000256" key="6">
    <source>
        <dbReference type="ARBA" id="ARBA00022741"/>
    </source>
</evidence>
<dbReference type="SUPFAM" id="SSF56112">
    <property type="entry name" value="Protein kinase-like (PK-like)"/>
    <property type="match status" value="1"/>
</dbReference>
<evidence type="ECO:0000256" key="9">
    <source>
        <dbReference type="ARBA" id="ARBA00022842"/>
    </source>
</evidence>